<evidence type="ECO:0000313" key="2">
    <source>
        <dbReference type="EMBL" id="SHG39135.1"/>
    </source>
</evidence>
<feature type="transmembrane region" description="Helical" evidence="1">
    <location>
        <begin position="118"/>
        <end position="140"/>
    </location>
</feature>
<proteinExistence type="predicted"/>
<keyword evidence="3" id="KW-1185">Reference proteome</keyword>
<feature type="transmembrane region" description="Helical" evidence="1">
    <location>
        <begin position="6"/>
        <end position="23"/>
    </location>
</feature>
<sequence length="141" mass="16421">MKVNHLYLIVFLTASIVGMYFIVKHIRKTYRFLKSGFRTRARVCQVVSHTSSYDQELGYVPVIEFKSHYGIMKQMKSEFFIPRFAEDSMLKVGYEFDIIYDPKDVNSMVRLSTVKGEMLTYIVAGLFPGFVILFIIVGFLF</sequence>
<name>A0A1M5JFI0_9SPHI</name>
<dbReference type="STRING" id="288992.SAMN04488522_105324"/>
<protein>
    <recommendedName>
        <fullName evidence="4">DUF3592 domain-containing protein</fullName>
    </recommendedName>
</protein>
<dbReference type="Proteomes" id="UP000184287">
    <property type="component" value="Unassembled WGS sequence"/>
</dbReference>
<evidence type="ECO:0000256" key="1">
    <source>
        <dbReference type="SAM" id="Phobius"/>
    </source>
</evidence>
<evidence type="ECO:0008006" key="4">
    <source>
        <dbReference type="Google" id="ProtNLM"/>
    </source>
</evidence>
<reference evidence="3" key="1">
    <citation type="submission" date="2016-11" db="EMBL/GenBank/DDBJ databases">
        <authorList>
            <person name="Varghese N."/>
            <person name="Submissions S."/>
        </authorList>
    </citation>
    <scope>NUCLEOTIDE SEQUENCE [LARGE SCALE GENOMIC DNA]</scope>
    <source>
        <strain evidence="3">DSM 16990</strain>
    </source>
</reference>
<organism evidence="2 3">
    <name type="scientific">Pedobacter caeni</name>
    <dbReference type="NCBI Taxonomy" id="288992"/>
    <lineage>
        <taxon>Bacteria</taxon>
        <taxon>Pseudomonadati</taxon>
        <taxon>Bacteroidota</taxon>
        <taxon>Sphingobacteriia</taxon>
        <taxon>Sphingobacteriales</taxon>
        <taxon>Sphingobacteriaceae</taxon>
        <taxon>Pedobacter</taxon>
    </lineage>
</organism>
<accession>A0A1M5JFI0</accession>
<gene>
    <name evidence="2" type="ORF">SAMN04488522_105324</name>
</gene>
<keyword evidence="1" id="KW-1133">Transmembrane helix</keyword>
<dbReference type="RefSeq" id="WP_143166919.1">
    <property type="nucleotide sequence ID" value="NZ_FQUQ01000005.1"/>
</dbReference>
<keyword evidence="1" id="KW-0472">Membrane</keyword>
<dbReference type="AlphaFoldDB" id="A0A1M5JFI0"/>
<dbReference type="EMBL" id="FQUQ01000005">
    <property type="protein sequence ID" value="SHG39135.1"/>
    <property type="molecule type" value="Genomic_DNA"/>
</dbReference>
<evidence type="ECO:0000313" key="3">
    <source>
        <dbReference type="Proteomes" id="UP000184287"/>
    </source>
</evidence>
<keyword evidence="1" id="KW-0812">Transmembrane</keyword>